<evidence type="ECO:0000256" key="1">
    <source>
        <dbReference type="PROSITE-ProRule" id="PRU00176"/>
    </source>
</evidence>
<feature type="region of interest" description="Disordered" evidence="2">
    <location>
        <begin position="1238"/>
        <end position="1275"/>
    </location>
</feature>
<dbReference type="InterPro" id="IPR000504">
    <property type="entry name" value="RRM_dom"/>
</dbReference>
<feature type="compositionally biased region" description="Polar residues" evidence="2">
    <location>
        <begin position="454"/>
        <end position="469"/>
    </location>
</feature>
<evidence type="ECO:0000313" key="5">
    <source>
        <dbReference type="Proteomes" id="UP000078595"/>
    </source>
</evidence>
<feature type="region of interest" description="Disordered" evidence="2">
    <location>
        <begin position="751"/>
        <end position="804"/>
    </location>
</feature>
<feature type="compositionally biased region" description="Polar residues" evidence="2">
    <location>
        <begin position="287"/>
        <end position="319"/>
    </location>
</feature>
<feature type="region of interest" description="Disordered" evidence="2">
    <location>
        <begin position="340"/>
        <end position="469"/>
    </location>
</feature>
<feature type="compositionally biased region" description="Low complexity" evidence="2">
    <location>
        <begin position="1239"/>
        <end position="1251"/>
    </location>
</feature>
<feature type="compositionally biased region" description="Polar residues" evidence="2">
    <location>
        <begin position="345"/>
        <end position="359"/>
    </location>
</feature>
<evidence type="ECO:0000313" key="4">
    <source>
        <dbReference type="EMBL" id="WWC62413.1"/>
    </source>
</evidence>
<gene>
    <name evidence="4" type="ORF">I303_105009</name>
</gene>
<sequence>MSDHPLFPSYGKDSGNFHLKDHTNRISETNTSIAGGTGMQADIKNDKAQAGDDGWNEERNEDEGKEKLDWSEMSVNTPIQTSHAGVTENHLQHDQATGDEKTAPEDGGWTSGHATQVSPPSQPFSRGFGGRRYYPNAWHGRGRGRQYSFSSHSGGGDRQLPTSIEQSPGYSQSGGQRLNETGTSPNDRLRQAPTLARPHQNHSFSRAVQNTLKNPPVVSQAINPATNHISADNAHHAVPTYDEPISGTERNKAAGYRDANRLPVPNARQWGHPAAPEADGRYDNASEHTAASDTLHPQNPDNTVNQPDPTWSQVGSPTQAAREHNDNVIQWANRVDSIPPAIQHTPLTSPPHSAHGSRSVTEELSRPEQSPHEQAPPVTLEYSDEGEADHPTPALTANKPTSSVQEESEVVEATSVHPEDKFNKAPEVVSVAADGNELPSSPPSRQERVPTGPRANQNGVERTWGSNKSHWWKRSPHPMLSPTYAKQRILVELPFPIRIDTVKEIMSDHFSKYGTIHSVWHYEASGKFCEKAFVVFQDPAVISAVFADPDHKTCLSKSTTHPGGAPMDIEVKHTSPRYTTRTVFVRFTGPRFDAKRSPNPTLENEAQSHDVASSDGNRLEDFHRDPLPPKLIIDRVPRLSQNVLKVFWQVQIRPPDIPFDQLADEARMTTGKDRIPIGEVALWRNIPEREIVPRLCEYFAEICEINPPTRKGQGWLVTVAGVDQAKWLMIELQRVPGLFVRWADEGDGIHQDNENEDLYSNGGASMSPTSRMRNEMEGRSSAPNRRLAPMQDSPAPSDANAPYHSSATSFAAEGYSPTHPQLRRSIVHTYKGRSLVQNPSTGAFIDQSAVFVGRLNRNAEKPNTLLRRFERYGRITDIEFNPIASGNSYITARILYQDKASADRAIAHENGMVSFGSVLKVEARKVLAADVEAKEMYVDQVGRAISPSMVSQYTPPSPPVPHPSALPFAQADYMHPPPVPSSYSMMNPLQFGMWYHPYPGQPIPVAPNVPAPVPVNIPAQEAFAPGSFLGQREHAQGSMAHAPPHLQIPMLCATLGIGYLPPGACPYPPLPNGPYSHNGPVTTSPVSHVNRPEASIPAPEALDTAIPIETAIQPPERLTARNEMRPIRFENDNGMFKPIYDSDQMKEYCDKHNIDIPRINDPAPGRGAEQVSLLPISSGGHDPPSVAQVDSSTTNHRDDDQGISRPLYASINDPPRHARTEAKIVPIPIPFSPVHGHHPLSSSSVPGGSLPNEIGSERPFSSARTSFPPSAEVPLSTMMPQINDTGYQPHIYTRLRSATPLDPRDVPRSIHPLNPADANIATGQAWRSSAEYQHHYQEGQVGQPQREHGYRPPGNAGNTEHQDGRGNLAPSAAPLGNSYSIGGW</sequence>
<dbReference type="RefSeq" id="XP_065825150.1">
    <property type="nucleotide sequence ID" value="XM_065969078.1"/>
</dbReference>
<feature type="region of interest" description="Disordered" evidence="2">
    <location>
        <begin position="260"/>
        <end position="322"/>
    </location>
</feature>
<dbReference type="Pfam" id="PF00076">
    <property type="entry name" value="RRM_1"/>
    <property type="match status" value="1"/>
</dbReference>
<feature type="compositionally biased region" description="Basic and acidic residues" evidence="2">
    <location>
        <begin position="360"/>
        <end position="371"/>
    </location>
</feature>
<organism evidence="4 5">
    <name type="scientific">Kwoniella dejecticola CBS 10117</name>
    <dbReference type="NCBI Taxonomy" id="1296121"/>
    <lineage>
        <taxon>Eukaryota</taxon>
        <taxon>Fungi</taxon>
        <taxon>Dikarya</taxon>
        <taxon>Basidiomycota</taxon>
        <taxon>Agaricomycotina</taxon>
        <taxon>Tremellomycetes</taxon>
        <taxon>Tremellales</taxon>
        <taxon>Cryptococcaceae</taxon>
        <taxon>Kwoniella</taxon>
    </lineage>
</organism>
<feature type="compositionally biased region" description="Basic and acidic residues" evidence="2">
    <location>
        <begin position="90"/>
        <end position="104"/>
    </location>
</feature>
<dbReference type="EMBL" id="CP144535">
    <property type="protein sequence ID" value="WWC62413.1"/>
    <property type="molecule type" value="Genomic_DNA"/>
</dbReference>
<reference evidence="4" key="2">
    <citation type="submission" date="2024-02" db="EMBL/GenBank/DDBJ databases">
        <title>Comparative genomics of Cryptococcus and Kwoniella reveals pathogenesis evolution and contrasting modes of karyotype evolution via chromosome fusion or intercentromeric recombination.</title>
        <authorList>
            <person name="Coelho M.A."/>
            <person name="David-Palma M."/>
            <person name="Shea T."/>
            <person name="Bowers K."/>
            <person name="McGinley-Smith S."/>
            <person name="Mohammad A.W."/>
            <person name="Gnirke A."/>
            <person name="Yurkov A.M."/>
            <person name="Nowrousian M."/>
            <person name="Sun S."/>
            <person name="Cuomo C.A."/>
            <person name="Heitman J."/>
        </authorList>
    </citation>
    <scope>NUCLEOTIDE SEQUENCE</scope>
    <source>
        <strain evidence="4">CBS 10117</strain>
    </source>
</reference>
<dbReference type="Proteomes" id="UP000078595">
    <property type="component" value="Chromosome 6"/>
</dbReference>
<feature type="region of interest" description="Disordered" evidence="2">
    <location>
        <begin position="1326"/>
        <end position="1384"/>
    </location>
</feature>
<dbReference type="SMART" id="SM00360">
    <property type="entry name" value="RRM"/>
    <property type="match status" value="1"/>
</dbReference>
<keyword evidence="1" id="KW-0694">RNA-binding</keyword>
<feature type="compositionally biased region" description="Polar residues" evidence="2">
    <location>
        <begin position="73"/>
        <end position="84"/>
    </location>
</feature>
<feature type="region of interest" description="Disordered" evidence="2">
    <location>
        <begin position="1"/>
        <end position="190"/>
    </location>
</feature>
<dbReference type="InterPro" id="IPR012677">
    <property type="entry name" value="Nucleotide-bd_a/b_plait_sf"/>
</dbReference>
<feature type="compositionally biased region" description="Polar residues" evidence="2">
    <location>
        <begin position="160"/>
        <end position="186"/>
    </location>
</feature>
<accession>A0AAJ8KRA0</accession>
<feature type="compositionally biased region" description="Polar residues" evidence="2">
    <location>
        <begin position="762"/>
        <end position="771"/>
    </location>
</feature>
<evidence type="ECO:0000259" key="3">
    <source>
        <dbReference type="PROSITE" id="PS50102"/>
    </source>
</evidence>
<feature type="domain" description="RRM" evidence="3">
    <location>
        <begin position="848"/>
        <end position="926"/>
    </location>
</feature>
<dbReference type="SUPFAM" id="SSF54928">
    <property type="entry name" value="RNA-binding domain, RBD"/>
    <property type="match status" value="2"/>
</dbReference>
<dbReference type="PROSITE" id="PS50102">
    <property type="entry name" value="RRM"/>
    <property type="match status" value="1"/>
</dbReference>
<dbReference type="GeneID" id="28969244"/>
<keyword evidence="5" id="KW-1185">Reference proteome</keyword>
<name>A0AAJ8KRA0_9TREE</name>
<proteinExistence type="predicted"/>
<feature type="compositionally biased region" description="Polar residues" evidence="2">
    <location>
        <begin position="598"/>
        <end position="616"/>
    </location>
</feature>
<dbReference type="CDD" id="cd00590">
    <property type="entry name" value="RRM_SF"/>
    <property type="match status" value="1"/>
</dbReference>
<dbReference type="GO" id="GO:0003723">
    <property type="term" value="F:RNA binding"/>
    <property type="evidence" value="ECO:0007669"/>
    <property type="project" value="UniProtKB-UniRule"/>
</dbReference>
<dbReference type="InterPro" id="IPR035979">
    <property type="entry name" value="RBD_domain_sf"/>
</dbReference>
<feature type="region of interest" description="Disordered" evidence="2">
    <location>
        <begin position="595"/>
        <end position="619"/>
    </location>
</feature>
<dbReference type="KEGG" id="kdj:28969244"/>
<feature type="region of interest" description="Disordered" evidence="2">
    <location>
        <begin position="1161"/>
        <end position="1215"/>
    </location>
</feature>
<feature type="region of interest" description="Disordered" evidence="2">
    <location>
        <begin position="229"/>
        <end position="248"/>
    </location>
</feature>
<protein>
    <recommendedName>
        <fullName evidence="3">RRM domain-containing protein</fullName>
    </recommendedName>
</protein>
<dbReference type="Gene3D" id="3.30.70.330">
    <property type="match status" value="1"/>
</dbReference>
<feature type="compositionally biased region" description="Basic and acidic residues" evidence="2">
    <location>
        <begin position="43"/>
        <end position="70"/>
    </location>
</feature>
<reference evidence="4" key="1">
    <citation type="submission" date="2013-07" db="EMBL/GenBank/DDBJ databases">
        <authorList>
            <consortium name="The Broad Institute Genome Sequencing Platform"/>
            <person name="Cuomo C."/>
            <person name="Litvintseva A."/>
            <person name="Chen Y."/>
            <person name="Heitman J."/>
            <person name="Sun S."/>
            <person name="Springer D."/>
            <person name="Dromer F."/>
            <person name="Young S.K."/>
            <person name="Zeng Q."/>
            <person name="Gargeya S."/>
            <person name="Fitzgerald M."/>
            <person name="Abouelleil A."/>
            <person name="Alvarado L."/>
            <person name="Berlin A.M."/>
            <person name="Chapman S.B."/>
            <person name="Dewar J."/>
            <person name="Goldberg J."/>
            <person name="Griggs A."/>
            <person name="Gujja S."/>
            <person name="Hansen M."/>
            <person name="Howarth C."/>
            <person name="Imamovic A."/>
            <person name="Larimer J."/>
            <person name="McCowan C."/>
            <person name="Murphy C."/>
            <person name="Pearson M."/>
            <person name="Priest M."/>
            <person name="Roberts A."/>
            <person name="Saif S."/>
            <person name="Shea T."/>
            <person name="Sykes S."/>
            <person name="Wortman J."/>
            <person name="Nusbaum C."/>
            <person name="Birren B."/>
        </authorList>
    </citation>
    <scope>NUCLEOTIDE SEQUENCE</scope>
    <source>
        <strain evidence="4">CBS 10117</strain>
    </source>
</reference>
<evidence type="ECO:0000256" key="2">
    <source>
        <dbReference type="SAM" id="MobiDB-lite"/>
    </source>
</evidence>